<evidence type="ECO:0000313" key="3">
    <source>
        <dbReference type="Proteomes" id="UP000199391"/>
    </source>
</evidence>
<evidence type="ECO:0000259" key="1">
    <source>
        <dbReference type="Pfam" id="PF20093"/>
    </source>
</evidence>
<dbReference type="InterPro" id="IPR045506">
    <property type="entry name" value="DUF6484"/>
</dbReference>
<feature type="domain" description="DUF6484" evidence="1">
    <location>
        <begin position="29"/>
        <end position="87"/>
    </location>
</feature>
<proteinExistence type="predicted"/>
<dbReference type="OrthoDB" id="3078443at2"/>
<evidence type="ECO:0000313" key="2">
    <source>
        <dbReference type="EMBL" id="SFU99418.1"/>
    </source>
</evidence>
<reference evidence="3" key="1">
    <citation type="submission" date="2016-10" db="EMBL/GenBank/DDBJ databases">
        <authorList>
            <person name="Varghese N."/>
            <person name="Submissions S."/>
        </authorList>
    </citation>
    <scope>NUCLEOTIDE SEQUENCE [LARGE SCALE GENOMIC DNA]</scope>
    <source>
        <strain evidence="3">CGMCC 1.11014</strain>
    </source>
</reference>
<keyword evidence="3" id="KW-1185">Reference proteome</keyword>
<dbReference type="RefSeq" id="WP_143133227.1">
    <property type="nucleotide sequence ID" value="NZ_FPBO01000018.1"/>
</dbReference>
<dbReference type="EMBL" id="FPBO01000018">
    <property type="protein sequence ID" value="SFU99418.1"/>
    <property type="molecule type" value="Genomic_DNA"/>
</dbReference>
<dbReference type="Pfam" id="PF20093">
    <property type="entry name" value="DUF6484"/>
    <property type="match status" value="1"/>
</dbReference>
<dbReference type="Proteomes" id="UP000199391">
    <property type="component" value="Unassembled WGS sequence"/>
</dbReference>
<protein>
    <recommendedName>
        <fullName evidence="1">DUF6484 domain-containing protein</fullName>
    </recommendedName>
</protein>
<accession>A0A1I7KPR0</accession>
<gene>
    <name evidence="2" type="ORF">SAMN05216552_1018109</name>
</gene>
<organism evidence="2 3">
    <name type="scientific">Pseudoduganella namucuonensis</name>
    <dbReference type="NCBI Taxonomy" id="1035707"/>
    <lineage>
        <taxon>Bacteria</taxon>
        <taxon>Pseudomonadati</taxon>
        <taxon>Pseudomonadota</taxon>
        <taxon>Betaproteobacteria</taxon>
        <taxon>Burkholderiales</taxon>
        <taxon>Oxalobacteraceae</taxon>
        <taxon>Telluria group</taxon>
        <taxon>Pseudoduganella</taxon>
    </lineage>
</organism>
<dbReference type="STRING" id="1035707.SAMN05216552_1018109"/>
<name>A0A1I7KPR0_9BURK</name>
<sequence length="167" mass="17649">MEQLVIDGRRGQDAPAPPQAREAGAAVVRFVGFSLEDDPVVCGVPGLPGQIVAARSAVPLRREQIGMEVVVVFEGGAPARPIILGVLRRDAGETGVTADADAWPPLQVQVQVDDDRLLISAEREIVLRCGDASLTLTRAGKVLIRGSYILSRSSGYNKIKGAAVDIN</sequence>
<dbReference type="AlphaFoldDB" id="A0A1I7KPR0"/>